<geneLocation type="plasmid" evidence="2">
    <name>pr1cp1</name>
</geneLocation>
<organism evidence="1 2">
    <name type="scientific">Rhodococcus opacus</name>
    <name type="common">Nocardia opaca</name>
    <dbReference type="NCBI Taxonomy" id="37919"/>
    <lineage>
        <taxon>Bacteria</taxon>
        <taxon>Bacillati</taxon>
        <taxon>Actinomycetota</taxon>
        <taxon>Actinomycetes</taxon>
        <taxon>Mycobacteriales</taxon>
        <taxon>Nocardiaceae</taxon>
        <taxon>Rhodococcus</taxon>
    </lineage>
</organism>
<protein>
    <submittedName>
        <fullName evidence="1">Secreted protein</fullName>
    </submittedName>
</protein>
<name>A0A1B1KH39_RHOOP</name>
<dbReference type="Proteomes" id="UP000186108">
    <property type="component" value="Plasmid pR1CP1"/>
</dbReference>
<sequence>MSAMLRLSRLASGLRRITVWMFVPQDNYAHFDFSYGTPIDVDRVASAHKDNP</sequence>
<dbReference type="EMBL" id="CP009112">
    <property type="protein sequence ID" value="ANS31909.1"/>
    <property type="molecule type" value="Genomic_DNA"/>
</dbReference>
<dbReference type="AlphaFoldDB" id="A0A1B1KH39"/>
<proteinExistence type="predicted"/>
<keyword evidence="1" id="KW-0614">Plasmid</keyword>
<evidence type="ECO:0000313" key="1">
    <source>
        <dbReference type="EMBL" id="ANS31909.1"/>
    </source>
</evidence>
<accession>A0A1B1KH39</accession>
<reference evidence="1 2" key="1">
    <citation type="submission" date="2014-07" db="EMBL/GenBank/DDBJ databases">
        <authorList>
            <person name="Zhang J.E."/>
            <person name="Yang H."/>
            <person name="Guo J."/>
            <person name="Deng Z."/>
            <person name="Luo H."/>
            <person name="Luo M."/>
            <person name="Zhao B."/>
        </authorList>
    </citation>
    <scope>NUCLEOTIDE SEQUENCE [LARGE SCALE GENOMIC DNA]</scope>
    <source>
        <strain evidence="1 2">1CP</strain>
        <plasmid evidence="2">Plasmid pr1cp1</plasmid>
    </source>
</reference>
<gene>
    <name evidence="1" type="ORF">R1CP_36515</name>
</gene>
<evidence type="ECO:0000313" key="2">
    <source>
        <dbReference type="Proteomes" id="UP000186108"/>
    </source>
</evidence>